<evidence type="ECO:0000313" key="4">
    <source>
        <dbReference type="EMBL" id="KAB8076432.1"/>
    </source>
</evidence>
<dbReference type="InterPro" id="IPR011650">
    <property type="entry name" value="Peptidase_M20_dimer"/>
</dbReference>
<dbReference type="PANTHER" id="PTHR11014:SF63">
    <property type="entry name" value="METALLOPEPTIDASE, PUTATIVE (AFU_ORTHOLOGUE AFUA_6G09600)-RELATED"/>
    <property type="match status" value="1"/>
</dbReference>
<dbReference type="CDD" id="cd05664">
    <property type="entry name" value="M20_Acy1-like"/>
    <property type="match status" value="1"/>
</dbReference>
<dbReference type="SUPFAM" id="SSF55031">
    <property type="entry name" value="Bacterial exopeptidase dimerisation domain"/>
    <property type="match status" value="1"/>
</dbReference>
<dbReference type="FunFam" id="3.30.70.360:FF:000017">
    <property type="entry name" value="Amidohydrolase, putative"/>
    <property type="match status" value="1"/>
</dbReference>
<dbReference type="Pfam" id="PF07687">
    <property type="entry name" value="M20_dimer"/>
    <property type="match status" value="1"/>
</dbReference>
<feature type="binding site" evidence="2">
    <location>
        <position position="120"/>
    </location>
    <ligand>
        <name>Mn(2+)</name>
        <dbReference type="ChEBI" id="CHEBI:29035"/>
        <label>2</label>
    </ligand>
</feature>
<keyword evidence="2" id="KW-0464">Manganese</keyword>
<dbReference type="Proteomes" id="UP000326565">
    <property type="component" value="Unassembled WGS sequence"/>
</dbReference>
<dbReference type="AlphaFoldDB" id="A0A5N5XAT2"/>
<reference evidence="4 5" key="1">
    <citation type="submission" date="2019-04" db="EMBL/GenBank/DDBJ databases">
        <title>Friends and foes A comparative genomics study of 23 Aspergillus species from section Flavi.</title>
        <authorList>
            <consortium name="DOE Joint Genome Institute"/>
            <person name="Kjaerbolling I."/>
            <person name="Vesth T."/>
            <person name="Frisvad J.C."/>
            <person name="Nybo J.L."/>
            <person name="Theobald S."/>
            <person name="Kildgaard S."/>
            <person name="Isbrandt T."/>
            <person name="Kuo A."/>
            <person name="Sato A."/>
            <person name="Lyhne E.K."/>
            <person name="Kogle M.E."/>
            <person name="Wiebenga A."/>
            <person name="Kun R.S."/>
            <person name="Lubbers R.J."/>
            <person name="Makela M.R."/>
            <person name="Barry K."/>
            <person name="Chovatia M."/>
            <person name="Clum A."/>
            <person name="Daum C."/>
            <person name="Haridas S."/>
            <person name="He G."/>
            <person name="LaButti K."/>
            <person name="Lipzen A."/>
            <person name="Mondo S."/>
            <person name="Riley R."/>
            <person name="Salamov A."/>
            <person name="Simmons B.A."/>
            <person name="Magnuson J.K."/>
            <person name="Henrissat B."/>
            <person name="Mortensen U.H."/>
            <person name="Larsen T.O."/>
            <person name="Devries R.P."/>
            <person name="Grigoriev I.V."/>
            <person name="Machida M."/>
            <person name="Baker S.E."/>
            <person name="Andersen M.R."/>
        </authorList>
    </citation>
    <scope>NUCLEOTIDE SEQUENCE [LARGE SCALE GENOMIC DNA]</scope>
    <source>
        <strain evidence="4 5">CBS 151.66</strain>
    </source>
</reference>
<protein>
    <recommendedName>
        <fullName evidence="3">Peptidase M20 dimerisation domain-containing protein</fullName>
    </recommendedName>
</protein>
<dbReference type="GO" id="GO:0046872">
    <property type="term" value="F:metal ion binding"/>
    <property type="evidence" value="ECO:0007669"/>
    <property type="project" value="UniProtKB-KW"/>
</dbReference>
<feature type="binding site" evidence="2">
    <location>
        <position position="156"/>
    </location>
    <ligand>
        <name>Mn(2+)</name>
        <dbReference type="ChEBI" id="CHEBI:29035"/>
        <label>2</label>
    </ligand>
</feature>
<name>A0A5N5XAT2_9EURO</name>
<organism evidence="4 5">
    <name type="scientific">Aspergillus leporis</name>
    <dbReference type="NCBI Taxonomy" id="41062"/>
    <lineage>
        <taxon>Eukaryota</taxon>
        <taxon>Fungi</taxon>
        <taxon>Dikarya</taxon>
        <taxon>Ascomycota</taxon>
        <taxon>Pezizomycotina</taxon>
        <taxon>Eurotiomycetes</taxon>
        <taxon>Eurotiomycetidae</taxon>
        <taxon>Eurotiales</taxon>
        <taxon>Aspergillaceae</taxon>
        <taxon>Aspergillus</taxon>
        <taxon>Aspergillus subgen. Circumdati</taxon>
    </lineage>
</organism>
<feature type="binding site" evidence="2">
    <location>
        <position position="122"/>
    </location>
    <ligand>
        <name>Mn(2+)</name>
        <dbReference type="ChEBI" id="CHEBI:29035"/>
        <label>2</label>
    </ligand>
</feature>
<dbReference type="SUPFAM" id="SSF53187">
    <property type="entry name" value="Zn-dependent exopeptidases"/>
    <property type="match status" value="1"/>
</dbReference>
<dbReference type="PANTHER" id="PTHR11014">
    <property type="entry name" value="PEPTIDASE M20 FAMILY MEMBER"/>
    <property type="match status" value="1"/>
</dbReference>
<keyword evidence="2" id="KW-0479">Metal-binding</keyword>
<gene>
    <name evidence="4" type="ORF">BDV29DRAFT_154767</name>
</gene>
<dbReference type="Gene3D" id="3.40.630.10">
    <property type="entry name" value="Zn peptidases"/>
    <property type="match status" value="1"/>
</dbReference>
<comment type="similarity">
    <text evidence="1">Belongs to the peptidase M20A family.</text>
</comment>
<accession>A0A5N5XAT2</accession>
<keyword evidence="5" id="KW-1185">Reference proteome</keyword>
<dbReference type="PIRSF" id="PIRSF005962">
    <property type="entry name" value="Pept_M20D_amidohydro"/>
    <property type="match status" value="1"/>
</dbReference>
<feature type="binding site" evidence="2">
    <location>
        <position position="183"/>
    </location>
    <ligand>
        <name>Mn(2+)</name>
        <dbReference type="ChEBI" id="CHEBI:29035"/>
        <label>2</label>
    </ligand>
</feature>
<feature type="domain" description="Peptidase M20 dimerisation" evidence="3">
    <location>
        <begin position="206"/>
        <end position="299"/>
    </location>
</feature>
<dbReference type="InterPro" id="IPR036264">
    <property type="entry name" value="Bact_exopeptidase_dim_dom"/>
</dbReference>
<dbReference type="Gene3D" id="3.30.70.360">
    <property type="match status" value="1"/>
</dbReference>
<evidence type="ECO:0000256" key="2">
    <source>
        <dbReference type="PIRSR" id="PIRSR005962-1"/>
    </source>
</evidence>
<evidence type="ECO:0000259" key="3">
    <source>
        <dbReference type="Pfam" id="PF07687"/>
    </source>
</evidence>
<dbReference type="Pfam" id="PF01546">
    <property type="entry name" value="Peptidase_M20"/>
    <property type="match status" value="1"/>
</dbReference>
<sequence length="424" mass="45747">MQVKGTSGNDLQAIINDCRPDLEPFEDLYRHLHSSPELSFQEEKTSAIAIKHLKKLGFEVHTHIGGYGVAGVLRNGDGPTVLLRADMDALPLEEKTGLPYASRKIVKDKDGAEKPAMHACGHDTHVTSLMAGAELLNAAREHWTGTLICVFQPAEEVLSGAKAMIKDGLYEKIPKPDVVLSQHVMRMKTGTVSIRSGRLLTAADAFDVRIYGRGGHGSAPHTCIDPIVIGATIITRLQTIVSREVAPGEMAVVSCGSIQAGHVANIIPDQLDLKLSVRTYDPTVRERVISSIKRIIEGECQAAGAVEKPRVEHILSTPATINDEATVEALRATFGSYFRENLVDSEPASASEDFSLLATTVGAPYVMWTYGGVDAKTWDEAVEKGAVDQLPNNHSPFFAPVIEPTLCTAVDAIALGALTFLKRK</sequence>
<evidence type="ECO:0000256" key="1">
    <source>
        <dbReference type="ARBA" id="ARBA00006247"/>
    </source>
</evidence>
<proteinExistence type="inferred from homology"/>
<dbReference type="InterPro" id="IPR002933">
    <property type="entry name" value="Peptidase_M20"/>
</dbReference>
<evidence type="ECO:0000313" key="5">
    <source>
        <dbReference type="Proteomes" id="UP000326565"/>
    </source>
</evidence>
<dbReference type="OrthoDB" id="6119954at2759"/>
<dbReference type="GO" id="GO:0016787">
    <property type="term" value="F:hydrolase activity"/>
    <property type="evidence" value="ECO:0007669"/>
    <property type="project" value="InterPro"/>
</dbReference>
<dbReference type="InterPro" id="IPR017439">
    <property type="entry name" value="Amidohydrolase"/>
</dbReference>
<comment type="cofactor">
    <cofactor evidence="2">
        <name>Mn(2+)</name>
        <dbReference type="ChEBI" id="CHEBI:29035"/>
    </cofactor>
    <text evidence="2">The Mn(2+) ion enhances activity.</text>
</comment>
<dbReference type="NCBIfam" id="TIGR01891">
    <property type="entry name" value="amidohydrolases"/>
    <property type="match status" value="1"/>
</dbReference>
<dbReference type="EMBL" id="ML732181">
    <property type="protein sequence ID" value="KAB8076432.1"/>
    <property type="molecule type" value="Genomic_DNA"/>
</dbReference>